<comment type="caution">
    <text evidence="2">The sequence shown here is derived from an EMBL/GenBank/DDBJ whole genome shotgun (WGS) entry which is preliminary data.</text>
</comment>
<name>A0A2I0KUB0_PUNGR</name>
<dbReference type="EMBL" id="PGOL01000342">
    <property type="protein sequence ID" value="PKI72058.1"/>
    <property type="molecule type" value="Genomic_DNA"/>
</dbReference>
<accession>A0A2I0KUB0</accession>
<dbReference type="AlphaFoldDB" id="A0A2I0KUB0"/>
<gene>
    <name evidence="2" type="ORF">CRG98_007553</name>
</gene>
<protein>
    <submittedName>
        <fullName evidence="2">Uncharacterized protein</fullName>
    </submittedName>
</protein>
<evidence type="ECO:0000256" key="1">
    <source>
        <dbReference type="SAM" id="MobiDB-lite"/>
    </source>
</evidence>
<feature type="region of interest" description="Disordered" evidence="1">
    <location>
        <begin position="75"/>
        <end position="130"/>
    </location>
</feature>
<evidence type="ECO:0000313" key="3">
    <source>
        <dbReference type="Proteomes" id="UP000233551"/>
    </source>
</evidence>
<sequence length="151" mass="16619">MEHVLVSLAGTRSRTLSSTCTTSREHHDGRLPPCGSEWIHSALSSTDDSPQPLSIVSATPTTWWHPILAHRFPTGGLPTKTRDTIHHPAIKGERAVTKPRAIGEEHGPPRKAEESHQKNRRTRNPENDGAGIVALFITESPKHRKVPNMGL</sequence>
<organism evidence="2 3">
    <name type="scientific">Punica granatum</name>
    <name type="common">Pomegranate</name>
    <dbReference type="NCBI Taxonomy" id="22663"/>
    <lineage>
        <taxon>Eukaryota</taxon>
        <taxon>Viridiplantae</taxon>
        <taxon>Streptophyta</taxon>
        <taxon>Embryophyta</taxon>
        <taxon>Tracheophyta</taxon>
        <taxon>Spermatophyta</taxon>
        <taxon>Magnoliopsida</taxon>
        <taxon>eudicotyledons</taxon>
        <taxon>Gunneridae</taxon>
        <taxon>Pentapetalae</taxon>
        <taxon>rosids</taxon>
        <taxon>malvids</taxon>
        <taxon>Myrtales</taxon>
        <taxon>Lythraceae</taxon>
        <taxon>Punica</taxon>
    </lineage>
</organism>
<evidence type="ECO:0000313" key="2">
    <source>
        <dbReference type="EMBL" id="PKI72058.1"/>
    </source>
</evidence>
<keyword evidence="3" id="KW-1185">Reference proteome</keyword>
<reference evidence="2 3" key="1">
    <citation type="submission" date="2017-11" db="EMBL/GenBank/DDBJ databases">
        <title>De-novo sequencing of pomegranate (Punica granatum L.) genome.</title>
        <authorList>
            <person name="Akparov Z."/>
            <person name="Amiraslanov A."/>
            <person name="Hajiyeva S."/>
            <person name="Abbasov M."/>
            <person name="Kaur K."/>
            <person name="Hamwieh A."/>
            <person name="Solovyev V."/>
            <person name="Salamov A."/>
            <person name="Braich B."/>
            <person name="Kosarev P."/>
            <person name="Mahmoud A."/>
            <person name="Hajiyev E."/>
            <person name="Babayeva S."/>
            <person name="Izzatullayeva V."/>
            <person name="Mammadov A."/>
            <person name="Mammadov A."/>
            <person name="Sharifova S."/>
            <person name="Ojaghi J."/>
            <person name="Eynullazada K."/>
            <person name="Bayramov B."/>
            <person name="Abdulazimova A."/>
            <person name="Shahmuradov I."/>
        </authorList>
    </citation>
    <scope>NUCLEOTIDE SEQUENCE [LARGE SCALE GENOMIC DNA]</scope>
    <source>
        <strain evidence="3">cv. AG2017</strain>
        <tissue evidence="2">Leaf</tissue>
    </source>
</reference>
<feature type="compositionally biased region" description="Basic and acidic residues" evidence="1">
    <location>
        <begin position="80"/>
        <end position="117"/>
    </location>
</feature>
<dbReference type="Proteomes" id="UP000233551">
    <property type="component" value="Unassembled WGS sequence"/>
</dbReference>
<proteinExistence type="predicted"/>